<dbReference type="GO" id="GO:0048205">
    <property type="term" value="P:COPI coating of Golgi vesicle"/>
    <property type="evidence" value="ECO:0007669"/>
    <property type="project" value="EnsemblFungi"/>
</dbReference>
<evidence type="ECO:0000313" key="9">
    <source>
        <dbReference type="Proteomes" id="UP000005666"/>
    </source>
</evidence>
<keyword evidence="3 5" id="KW-0863">Zinc-finger</keyword>
<dbReference type="PRINTS" id="PR00405">
    <property type="entry name" value="REVINTRACTNG"/>
</dbReference>
<dbReference type="GeneID" id="11531320"/>
<dbReference type="SUPFAM" id="SSF57863">
    <property type="entry name" value="ArfGap/RecO-like zinc finger"/>
    <property type="match status" value="1"/>
</dbReference>
<sequence>MSSDNGEVFASKELTTQVFQKLSTKLENRVCFDCGNKNPTWTSVPFGVMLCIQCSAVHRNLGVHITFVKSSTLDKWTINNLRRFKHGGNLKAREYFLKNNGKQYLNTSNVDARVKYTSSIAKKYKEHLEKAVKKDMELYPSELVLTDGQEADFDNLSSANASADSLNKNSTDDFFATFQKPTDPESSSTKILTPTSTGAVGSSASPTPRSSMLAGNANRRRITTASAGGSRAGSGAAKHSILSSNRKPTRITTSKIDKSKADDLFDQFEKDAEAEKEETQANSFANRRAASSTSSLNNATYKPVVIKPENSFGEEKDDFYDFLNGDSSDSYSTPAPGVAEIQPKLAKLGFGMTMNDANELAEQQKETLRAASGPKYTGAVATKYGGQKAISSDQMFGRGSYDDTAAQEAKQKLRSFDNATSISSSSYFGEEQEGEEDEFGANPSYNNGHSYNNNSNTNNGFVDFNLSTDDDLQMLKDAVGQGAQKLGNYLRDYLRN</sequence>
<evidence type="ECO:0000256" key="4">
    <source>
        <dbReference type="ARBA" id="ARBA00022833"/>
    </source>
</evidence>
<dbReference type="GO" id="GO:0006888">
    <property type="term" value="P:endoplasmic reticulum to Golgi vesicle-mediated transport"/>
    <property type="evidence" value="ECO:0007669"/>
    <property type="project" value="EnsemblFungi"/>
</dbReference>
<evidence type="ECO:0000256" key="5">
    <source>
        <dbReference type="PROSITE-ProRule" id="PRU00288"/>
    </source>
</evidence>
<feature type="region of interest" description="Disordered" evidence="6">
    <location>
        <begin position="175"/>
        <end position="258"/>
    </location>
</feature>
<evidence type="ECO:0000256" key="1">
    <source>
        <dbReference type="ARBA" id="ARBA00022468"/>
    </source>
</evidence>
<dbReference type="GO" id="GO:0000139">
    <property type="term" value="C:Golgi membrane"/>
    <property type="evidence" value="ECO:0007669"/>
    <property type="project" value="GOC"/>
</dbReference>
<dbReference type="InterPro" id="IPR001164">
    <property type="entry name" value="ArfGAP_dom"/>
</dbReference>
<name>G8BTD5_TETPH</name>
<dbReference type="OMA" id="PANQVCF"/>
<feature type="compositionally biased region" description="Acidic residues" evidence="6">
    <location>
        <begin position="430"/>
        <end position="439"/>
    </location>
</feature>
<dbReference type="InterPro" id="IPR038508">
    <property type="entry name" value="ArfGAP_dom_sf"/>
</dbReference>
<feature type="compositionally biased region" description="Low complexity" evidence="6">
    <location>
        <begin position="281"/>
        <end position="293"/>
    </location>
</feature>
<dbReference type="GO" id="GO:0006890">
    <property type="term" value="P:retrograde vesicle-mediated transport, Golgi to endoplasmic reticulum"/>
    <property type="evidence" value="ECO:0007669"/>
    <property type="project" value="EnsemblFungi"/>
</dbReference>
<dbReference type="EMBL" id="HE612860">
    <property type="protein sequence ID" value="CCE63163.1"/>
    <property type="molecule type" value="Genomic_DNA"/>
</dbReference>
<keyword evidence="2" id="KW-0479">Metal-binding</keyword>
<dbReference type="KEGG" id="tpf:TPHA_0E00680"/>
<protein>
    <recommendedName>
        <fullName evidence="7">Arf-GAP domain-containing protein</fullName>
    </recommendedName>
</protein>
<organism evidence="8 9">
    <name type="scientific">Tetrapisispora phaffii (strain ATCC 24235 / CBS 4417 / NBRC 1672 / NRRL Y-8282 / UCD 70-5)</name>
    <name type="common">Yeast</name>
    <name type="synonym">Fabospora phaffii</name>
    <dbReference type="NCBI Taxonomy" id="1071381"/>
    <lineage>
        <taxon>Eukaryota</taxon>
        <taxon>Fungi</taxon>
        <taxon>Dikarya</taxon>
        <taxon>Ascomycota</taxon>
        <taxon>Saccharomycotina</taxon>
        <taxon>Saccharomycetes</taxon>
        <taxon>Saccharomycetales</taxon>
        <taxon>Saccharomycetaceae</taxon>
        <taxon>Tetrapisispora</taxon>
    </lineage>
</organism>
<dbReference type="CDD" id="cd08831">
    <property type="entry name" value="ArfGap_ArfGap2_3_like"/>
    <property type="match status" value="1"/>
</dbReference>
<gene>
    <name evidence="8" type="primary">TPHA0E00680</name>
    <name evidence="8" type="ordered locus">TPHA_0E00680</name>
</gene>
<dbReference type="Proteomes" id="UP000005666">
    <property type="component" value="Chromosome 5"/>
</dbReference>
<feature type="domain" description="Arf-GAP" evidence="7">
    <location>
        <begin position="16"/>
        <end position="138"/>
    </location>
</feature>
<dbReference type="SMART" id="SM00105">
    <property type="entry name" value="ArfGap"/>
    <property type="match status" value="1"/>
</dbReference>
<evidence type="ECO:0000313" key="8">
    <source>
        <dbReference type="EMBL" id="CCE63163.1"/>
    </source>
</evidence>
<feature type="region of interest" description="Disordered" evidence="6">
    <location>
        <begin position="423"/>
        <end position="459"/>
    </location>
</feature>
<dbReference type="PANTHER" id="PTHR45686:SF4">
    <property type="entry name" value="ADP-RIBOSYLATION FACTOR GTPASE ACTIVATING PROTEIN 3, ISOFORM H"/>
    <property type="match status" value="1"/>
</dbReference>
<dbReference type="Gene3D" id="1.10.220.150">
    <property type="entry name" value="Arf GTPase activating protein"/>
    <property type="match status" value="1"/>
</dbReference>
<evidence type="ECO:0000256" key="6">
    <source>
        <dbReference type="SAM" id="MobiDB-lite"/>
    </source>
</evidence>
<keyword evidence="1" id="KW-0343">GTPase activation</keyword>
<feature type="compositionally biased region" description="Low complexity" evidence="6">
    <location>
        <begin position="440"/>
        <end position="459"/>
    </location>
</feature>
<dbReference type="Pfam" id="PF01412">
    <property type="entry name" value="ArfGap"/>
    <property type="match status" value="1"/>
</dbReference>
<dbReference type="PROSITE" id="PS50115">
    <property type="entry name" value="ARFGAP"/>
    <property type="match status" value="1"/>
</dbReference>
<dbReference type="GO" id="GO:0005096">
    <property type="term" value="F:GTPase activator activity"/>
    <property type="evidence" value="ECO:0007669"/>
    <property type="project" value="UniProtKB-KW"/>
</dbReference>
<evidence type="ECO:0000259" key="7">
    <source>
        <dbReference type="PROSITE" id="PS50115"/>
    </source>
</evidence>
<proteinExistence type="predicted"/>
<dbReference type="OrthoDB" id="983479at2759"/>
<feature type="compositionally biased region" description="Polar residues" evidence="6">
    <location>
        <begin position="241"/>
        <end position="254"/>
    </location>
</feature>
<evidence type="ECO:0000256" key="2">
    <source>
        <dbReference type="ARBA" id="ARBA00022723"/>
    </source>
</evidence>
<evidence type="ECO:0000256" key="3">
    <source>
        <dbReference type="ARBA" id="ARBA00022771"/>
    </source>
</evidence>
<accession>G8BTD5</accession>
<dbReference type="GO" id="GO:0008270">
    <property type="term" value="F:zinc ion binding"/>
    <property type="evidence" value="ECO:0007669"/>
    <property type="project" value="UniProtKB-KW"/>
</dbReference>
<reference evidence="8 9" key="1">
    <citation type="journal article" date="2011" name="Proc. Natl. Acad. Sci. U.S.A.">
        <title>Evolutionary erosion of yeast sex chromosomes by mating-type switching accidents.</title>
        <authorList>
            <person name="Gordon J.L."/>
            <person name="Armisen D."/>
            <person name="Proux-Wera E."/>
            <person name="Oheigeartaigh S.S."/>
            <person name="Byrne K.P."/>
            <person name="Wolfe K.H."/>
        </authorList>
    </citation>
    <scope>NUCLEOTIDE SEQUENCE [LARGE SCALE GENOMIC DNA]</scope>
    <source>
        <strain evidence="9">ATCC 24235 / CBS 4417 / NBRC 1672 / NRRL Y-8282 / UCD 70-5</strain>
    </source>
</reference>
<dbReference type="PANTHER" id="PTHR45686">
    <property type="entry name" value="ADP-RIBOSYLATION FACTOR GTPASE ACTIVATING PROTEIN 3, ISOFORM H-RELATED"/>
    <property type="match status" value="1"/>
</dbReference>
<dbReference type="eggNOG" id="KOG0706">
    <property type="taxonomic scope" value="Eukaryota"/>
</dbReference>
<keyword evidence="9" id="KW-1185">Reference proteome</keyword>
<feature type="compositionally biased region" description="Polar residues" evidence="6">
    <location>
        <begin position="184"/>
        <end position="210"/>
    </location>
</feature>
<dbReference type="GO" id="GO:0030126">
    <property type="term" value="C:COPI vesicle coat"/>
    <property type="evidence" value="ECO:0007669"/>
    <property type="project" value="EnsemblFungi"/>
</dbReference>
<keyword evidence="4" id="KW-0862">Zinc</keyword>
<feature type="region of interest" description="Disordered" evidence="6">
    <location>
        <begin position="272"/>
        <end position="293"/>
    </location>
</feature>
<dbReference type="STRING" id="1071381.G8BTD5"/>
<dbReference type="HOGENOM" id="CLU_023062_7_0_1"/>
<dbReference type="RefSeq" id="XP_003685597.1">
    <property type="nucleotide sequence ID" value="XM_003685549.1"/>
</dbReference>
<dbReference type="AlphaFoldDB" id="G8BTD5"/>
<feature type="compositionally biased region" description="Low complexity" evidence="6">
    <location>
        <begin position="225"/>
        <end position="237"/>
    </location>
</feature>
<dbReference type="InterPro" id="IPR037278">
    <property type="entry name" value="ARFGAP/RecO"/>
</dbReference>